<organism evidence="4 5">
    <name type="scientific">Caulobacter ginsengisoli</name>
    <dbReference type="NCBI Taxonomy" id="400775"/>
    <lineage>
        <taxon>Bacteria</taxon>
        <taxon>Pseudomonadati</taxon>
        <taxon>Pseudomonadota</taxon>
        <taxon>Alphaproteobacteria</taxon>
        <taxon>Caulobacterales</taxon>
        <taxon>Caulobacteraceae</taxon>
        <taxon>Caulobacter</taxon>
    </lineage>
</organism>
<dbReference type="PROSITE" id="PS50110">
    <property type="entry name" value="RESPONSE_REGULATORY"/>
    <property type="match status" value="1"/>
</dbReference>
<dbReference type="PANTHER" id="PTHR44591">
    <property type="entry name" value="STRESS RESPONSE REGULATOR PROTEIN 1"/>
    <property type="match status" value="1"/>
</dbReference>
<keyword evidence="5" id="KW-1185">Reference proteome</keyword>
<gene>
    <name evidence="4" type="ORF">QO010_002303</name>
</gene>
<dbReference type="InterPro" id="IPR001789">
    <property type="entry name" value="Sig_transdc_resp-reg_receiver"/>
</dbReference>
<evidence type="ECO:0000256" key="2">
    <source>
        <dbReference type="PROSITE-ProRule" id="PRU00169"/>
    </source>
</evidence>
<dbReference type="Pfam" id="PF00072">
    <property type="entry name" value="Response_reg"/>
    <property type="match status" value="1"/>
</dbReference>
<dbReference type="InterPro" id="IPR050595">
    <property type="entry name" value="Bact_response_regulator"/>
</dbReference>
<dbReference type="RefSeq" id="WP_307349258.1">
    <property type="nucleotide sequence ID" value="NZ_JAUSVS010000003.1"/>
</dbReference>
<accession>A0ABU0IU84</accession>
<proteinExistence type="predicted"/>
<dbReference type="Proteomes" id="UP001228905">
    <property type="component" value="Unassembled WGS sequence"/>
</dbReference>
<dbReference type="SMART" id="SM00448">
    <property type="entry name" value="REC"/>
    <property type="match status" value="1"/>
</dbReference>
<dbReference type="EMBL" id="JAUSVS010000003">
    <property type="protein sequence ID" value="MDQ0464522.1"/>
    <property type="molecule type" value="Genomic_DNA"/>
</dbReference>
<dbReference type="InterPro" id="IPR011006">
    <property type="entry name" value="CheY-like_superfamily"/>
</dbReference>
<evidence type="ECO:0000313" key="4">
    <source>
        <dbReference type="EMBL" id="MDQ0464522.1"/>
    </source>
</evidence>
<evidence type="ECO:0000259" key="3">
    <source>
        <dbReference type="PROSITE" id="PS50110"/>
    </source>
</evidence>
<feature type="modified residue" description="4-aspartylphosphate" evidence="2">
    <location>
        <position position="59"/>
    </location>
</feature>
<dbReference type="PANTHER" id="PTHR44591:SF3">
    <property type="entry name" value="RESPONSE REGULATORY DOMAIN-CONTAINING PROTEIN"/>
    <property type="match status" value="1"/>
</dbReference>
<sequence>MSDGFGSLKVLLADDNQHMRAIIVAILKGVGITHLREANDGAEALQILRDWPADLAIVDFHMQPLDGVEFTHMVRNSTDSKNPYLPIIMMTGFAERSRVVDARDSGVTEFVVKPVTARSIIDRINAVIFHPRPFVRTDDYFGPMRRGIDEPVKARA</sequence>
<reference evidence="4 5" key="1">
    <citation type="submission" date="2023-07" db="EMBL/GenBank/DDBJ databases">
        <title>Genomic Encyclopedia of Type Strains, Phase IV (KMG-IV): sequencing the most valuable type-strain genomes for metagenomic binning, comparative biology and taxonomic classification.</title>
        <authorList>
            <person name="Goeker M."/>
        </authorList>
    </citation>
    <scope>NUCLEOTIDE SEQUENCE [LARGE SCALE GENOMIC DNA]</scope>
    <source>
        <strain evidence="4 5">DSM 18695</strain>
    </source>
</reference>
<evidence type="ECO:0000313" key="5">
    <source>
        <dbReference type="Proteomes" id="UP001228905"/>
    </source>
</evidence>
<dbReference type="Gene3D" id="3.40.50.2300">
    <property type="match status" value="1"/>
</dbReference>
<protein>
    <submittedName>
        <fullName evidence="4">CheY-like chemotaxis protein</fullName>
    </submittedName>
</protein>
<evidence type="ECO:0000256" key="1">
    <source>
        <dbReference type="ARBA" id="ARBA00022553"/>
    </source>
</evidence>
<name>A0ABU0IU84_9CAUL</name>
<feature type="domain" description="Response regulatory" evidence="3">
    <location>
        <begin position="9"/>
        <end position="128"/>
    </location>
</feature>
<keyword evidence="1 2" id="KW-0597">Phosphoprotein</keyword>
<comment type="caution">
    <text evidence="4">The sequence shown here is derived from an EMBL/GenBank/DDBJ whole genome shotgun (WGS) entry which is preliminary data.</text>
</comment>
<dbReference type="SUPFAM" id="SSF52172">
    <property type="entry name" value="CheY-like"/>
    <property type="match status" value="1"/>
</dbReference>